<accession>A0A379T400</accession>
<dbReference type="AlphaFoldDB" id="A0A379T400"/>
<protein>
    <submittedName>
        <fullName evidence="2">Conjugal transfer protein TraI</fullName>
    </submittedName>
</protein>
<sequence length="132" mass="14829">MARTVRSVAEVESAAKAEDPITLPPDEQQKLAEAQEKAARELAEQARQELLRQCRVRRAPDQNPCCLLMKNVACVTVQRGGERELDEAIQEAVADGRGIRQQVHEQMLRTEREWGVNVPEKDIELEKTLGGD</sequence>
<feature type="region of interest" description="Disordered" evidence="1">
    <location>
        <begin position="1"/>
        <end position="24"/>
    </location>
</feature>
<gene>
    <name evidence="2" type="ORF">NCTC8297_00002</name>
</gene>
<name>A0A379T400_SALER</name>
<evidence type="ECO:0000256" key="1">
    <source>
        <dbReference type="SAM" id="MobiDB-lite"/>
    </source>
</evidence>
<reference evidence="2 3" key="1">
    <citation type="submission" date="2018-06" db="EMBL/GenBank/DDBJ databases">
        <authorList>
            <consortium name="Pathogen Informatics"/>
            <person name="Doyle S."/>
        </authorList>
    </citation>
    <scope>NUCLEOTIDE SEQUENCE [LARGE SCALE GENOMIC DNA]</scope>
    <source>
        <strain evidence="2 3">NCTC8297</strain>
    </source>
</reference>
<organism evidence="2 3">
    <name type="scientific">Salmonella enterica subsp. arizonae</name>
    <dbReference type="NCBI Taxonomy" id="59203"/>
    <lineage>
        <taxon>Bacteria</taxon>
        <taxon>Pseudomonadati</taxon>
        <taxon>Pseudomonadota</taxon>
        <taxon>Gammaproteobacteria</taxon>
        <taxon>Enterobacterales</taxon>
        <taxon>Enterobacteriaceae</taxon>
        <taxon>Salmonella</taxon>
    </lineage>
</organism>
<proteinExistence type="predicted"/>
<dbReference type="EMBL" id="UGXG01000001">
    <property type="protein sequence ID" value="SUG44846.1"/>
    <property type="molecule type" value="Genomic_DNA"/>
</dbReference>
<evidence type="ECO:0000313" key="2">
    <source>
        <dbReference type="EMBL" id="SUG44846.1"/>
    </source>
</evidence>
<dbReference type="Proteomes" id="UP000254741">
    <property type="component" value="Unassembled WGS sequence"/>
</dbReference>
<evidence type="ECO:0000313" key="3">
    <source>
        <dbReference type="Proteomes" id="UP000254741"/>
    </source>
</evidence>